<organism evidence="2">
    <name type="scientific">Prosthecochloris aestuarii</name>
    <dbReference type="NCBI Taxonomy" id="1102"/>
    <lineage>
        <taxon>Bacteria</taxon>
        <taxon>Pseudomonadati</taxon>
        <taxon>Chlorobiota</taxon>
        <taxon>Chlorobiia</taxon>
        <taxon>Chlorobiales</taxon>
        <taxon>Chlorobiaceae</taxon>
        <taxon>Prosthecochloris</taxon>
    </lineage>
</organism>
<dbReference type="EMBL" id="DSBW01000090">
    <property type="protein sequence ID" value="HED30854.1"/>
    <property type="molecule type" value="Genomic_DNA"/>
</dbReference>
<keyword evidence="1" id="KW-0812">Transmembrane</keyword>
<evidence type="ECO:0000256" key="1">
    <source>
        <dbReference type="SAM" id="Phobius"/>
    </source>
</evidence>
<keyword evidence="1" id="KW-1133">Transmembrane helix</keyword>
<sequence length="123" mass="13169">MSTEKAVLLQAAYSDGSPMSFAEVVIFSPSDSEVEHQNGRTDKNGRFAFFPDEQGEWSVSVTDGMGHAFTRQIRIDNPSDLSLLAPQSQNTPGTPIAIAGVVMGLLGIASYLRARAHASKGEK</sequence>
<feature type="transmembrane region" description="Helical" evidence="1">
    <location>
        <begin position="96"/>
        <end position="114"/>
    </location>
</feature>
<proteinExistence type="predicted"/>
<accession>A0A831SQ67</accession>
<dbReference type="SUPFAM" id="SSF49478">
    <property type="entry name" value="Cna protein B-type domain"/>
    <property type="match status" value="1"/>
</dbReference>
<evidence type="ECO:0000313" key="2">
    <source>
        <dbReference type="EMBL" id="HED30854.1"/>
    </source>
</evidence>
<protein>
    <recommendedName>
        <fullName evidence="3">Carboxypeptidase regulatory-like domain-containing protein</fullName>
    </recommendedName>
</protein>
<dbReference type="AlphaFoldDB" id="A0A831SQ67"/>
<keyword evidence="1" id="KW-0472">Membrane</keyword>
<evidence type="ECO:0008006" key="3">
    <source>
        <dbReference type="Google" id="ProtNLM"/>
    </source>
</evidence>
<name>A0A831SQ67_PROAE</name>
<reference evidence="2" key="1">
    <citation type="journal article" date="2020" name="mSystems">
        <title>Genome- and Community-Level Interaction Insights into Carbon Utilization and Element Cycling Functions of Hydrothermarchaeota in Hydrothermal Sediment.</title>
        <authorList>
            <person name="Zhou Z."/>
            <person name="Liu Y."/>
            <person name="Xu W."/>
            <person name="Pan J."/>
            <person name="Luo Z.H."/>
            <person name="Li M."/>
        </authorList>
    </citation>
    <scope>NUCLEOTIDE SEQUENCE [LARGE SCALE GENOMIC DNA]</scope>
    <source>
        <strain evidence="2">SpSt-1181</strain>
    </source>
</reference>
<dbReference type="Proteomes" id="UP000886335">
    <property type="component" value="Unassembled WGS sequence"/>
</dbReference>
<gene>
    <name evidence="2" type="ORF">ENN50_04045</name>
</gene>
<comment type="caution">
    <text evidence="2">The sequence shown here is derived from an EMBL/GenBank/DDBJ whole genome shotgun (WGS) entry which is preliminary data.</text>
</comment>